<dbReference type="GO" id="GO:0000105">
    <property type="term" value="P:L-histidine biosynthetic process"/>
    <property type="evidence" value="ECO:0007669"/>
    <property type="project" value="UniProtKB-UniRule"/>
</dbReference>
<dbReference type="EC" id="3.6.1.31" evidence="10"/>
<keyword evidence="6 10" id="KW-0547">Nucleotide-binding</keyword>
<evidence type="ECO:0000256" key="7">
    <source>
        <dbReference type="ARBA" id="ARBA00022801"/>
    </source>
</evidence>
<keyword evidence="9 10" id="KW-0368">Histidine biosynthesis</keyword>
<evidence type="ECO:0000313" key="12">
    <source>
        <dbReference type="EMBL" id="CRH06640.1"/>
    </source>
</evidence>
<feature type="compositionally biased region" description="Basic residues" evidence="11">
    <location>
        <begin position="122"/>
        <end position="131"/>
    </location>
</feature>
<evidence type="ECO:0000256" key="6">
    <source>
        <dbReference type="ARBA" id="ARBA00022741"/>
    </source>
</evidence>
<evidence type="ECO:0000256" key="2">
    <source>
        <dbReference type="ARBA" id="ARBA00004496"/>
    </source>
</evidence>
<comment type="subcellular location">
    <subcellularLocation>
        <location evidence="2 10">Cytoplasm</location>
    </subcellularLocation>
</comment>
<protein>
    <recommendedName>
        <fullName evidence="10">Phosphoribosyl-ATP pyrophosphatase</fullName>
        <shortName evidence="10">PRA-PH</shortName>
        <ecNumber evidence="10">3.6.1.31</ecNumber>
    </recommendedName>
</protein>
<evidence type="ECO:0000256" key="8">
    <source>
        <dbReference type="ARBA" id="ARBA00022840"/>
    </source>
</evidence>
<evidence type="ECO:0000256" key="10">
    <source>
        <dbReference type="HAMAP-Rule" id="MF_01020"/>
    </source>
</evidence>
<comment type="pathway">
    <text evidence="3 10">Amino-acid biosynthesis; L-histidine biosynthesis; L-histidine from 5-phospho-alpha-D-ribose 1-diphosphate: step 2/9.</text>
</comment>
<dbReference type="NCBIfam" id="TIGR03188">
    <property type="entry name" value="histidine_hisI"/>
    <property type="match status" value="1"/>
</dbReference>
<dbReference type="GO" id="GO:0005737">
    <property type="term" value="C:cytoplasm"/>
    <property type="evidence" value="ECO:0007669"/>
    <property type="project" value="UniProtKB-SubCell"/>
</dbReference>
<dbReference type="GO" id="GO:0005524">
    <property type="term" value="F:ATP binding"/>
    <property type="evidence" value="ECO:0007669"/>
    <property type="project" value="UniProtKB-KW"/>
</dbReference>
<dbReference type="InterPro" id="IPR021130">
    <property type="entry name" value="PRib-ATP_PPHydrolase-like"/>
</dbReference>
<keyword evidence="8 10" id="KW-0067">ATP-binding</keyword>
<keyword evidence="5 10" id="KW-0028">Amino-acid biosynthesis</keyword>
<evidence type="ECO:0000256" key="5">
    <source>
        <dbReference type="ARBA" id="ARBA00022605"/>
    </source>
</evidence>
<dbReference type="GO" id="GO:0004636">
    <property type="term" value="F:phosphoribosyl-ATP diphosphatase activity"/>
    <property type="evidence" value="ECO:0007669"/>
    <property type="project" value="UniProtKB-UniRule"/>
</dbReference>
<proteinExistence type="inferred from homology"/>
<dbReference type="EMBL" id="LO017727">
    <property type="protein sequence ID" value="CRH06640.1"/>
    <property type="molecule type" value="Genomic_DNA"/>
</dbReference>
<evidence type="ECO:0000256" key="1">
    <source>
        <dbReference type="ARBA" id="ARBA00001460"/>
    </source>
</evidence>
<dbReference type="CDD" id="cd11534">
    <property type="entry name" value="NTP-PPase_HisIE_like"/>
    <property type="match status" value="1"/>
</dbReference>
<dbReference type="HAMAP" id="MF_01020">
    <property type="entry name" value="HisE"/>
    <property type="match status" value="1"/>
</dbReference>
<dbReference type="UniPathway" id="UPA00031">
    <property type="reaction ID" value="UER00007"/>
</dbReference>
<gene>
    <name evidence="10 12" type="primary">hisE</name>
    <name evidence="12" type="ORF">MAGMO_2483</name>
</gene>
<dbReference type="PANTHER" id="PTHR42945:SF9">
    <property type="entry name" value="HISTIDINE BIOSYNTHESIS BIFUNCTIONAL PROTEIN HISIE"/>
    <property type="match status" value="1"/>
</dbReference>
<organism evidence="12">
    <name type="scientific">Magnetococcus massalia (strain MO-1)</name>
    <dbReference type="NCBI Taxonomy" id="451514"/>
    <lineage>
        <taxon>Bacteria</taxon>
        <taxon>Pseudomonadati</taxon>
        <taxon>Pseudomonadota</taxon>
        <taxon>Magnetococcia</taxon>
        <taxon>Magnetococcales</taxon>
        <taxon>Magnetococcaceae</taxon>
        <taxon>Magnetococcus</taxon>
    </lineage>
</organism>
<dbReference type="Pfam" id="PF01503">
    <property type="entry name" value="PRA-PH"/>
    <property type="match status" value="1"/>
</dbReference>
<dbReference type="SUPFAM" id="SSF101386">
    <property type="entry name" value="all-alpha NTP pyrophosphatases"/>
    <property type="match status" value="1"/>
</dbReference>
<feature type="region of interest" description="Disordered" evidence="11">
    <location>
        <begin position="107"/>
        <end position="131"/>
    </location>
</feature>
<sequence length="252" mass="28006">MNDAAPKATSDQILAQVFRVIEQRKKQADPDASYVAKLFDKGDDAILKKVGEEATELVLAIKGRADREEITHEAADLIFHMLVGLSLAEVHPGEVLEVLAKRFGKTGLNRNQGDATEEPPARRKSERRTHSKTLKMHLTSGEILEGITQDISLEGMMIQVDQENRLQLLGEKGYIELTVPNRGNNPARGISIEIPLPPEANSELLSKGYSVRTHRFEFEIVRVTRDGIGLRLMGDSGMFSYALANEVFNDLM</sequence>
<accession>A0A1S7LI86</accession>
<reference evidence="12" key="1">
    <citation type="submission" date="2015-04" db="EMBL/GenBank/DDBJ databases">
        <authorList>
            <person name="Syromyatnikov M.Y."/>
            <person name="Popov V.N."/>
        </authorList>
    </citation>
    <scope>NUCLEOTIDE SEQUENCE</scope>
    <source>
        <strain evidence="12">MO-1</strain>
    </source>
</reference>
<dbReference type="InterPro" id="IPR008179">
    <property type="entry name" value="HisE"/>
</dbReference>
<keyword evidence="7 10" id="KW-0378">Hydrolase</keyword>
<dbReference type="PANTHER" id="PTHR42945">
    <property type="entry name" value="HISTIDINE BIOSYNTHESIS BIFUNCTIONAL PROTEIN"/>
    <property type="match status" value="1"/>
</dbReference>
<evidence type="ECO:0000256" key="11">
    <source>
        <dbReference type="SAM" id="MobiDB-lite"/>
    </source>
</evidence>
<comment type="catalytic activity">
    <reaction evidence="1 10">
        <text>1-(5-phospho-beta-D-ribosyl)-ATP + H2O = 1-(5-phospho-beta-D-ribosyl)-5'-AMP + diphosphate + H(+)</text>
        <dbReference type="Rhea" id="RHEA:22828"/>
        <dbReference type="ChEBI" id="CHEBI:15377"/>
        <dbReference type="ChEBI" id="CHEBI:15378"/>
        <dbReference type="ChEBI" id="CHEBI:33019"/>
        <dbReference type="ChEBI" id="CHEBI:59457"/>
        <dbReference type="ChEBI" id="CHEBI:73183"/>
        <dbReference type="EC" id="3.6.1.31"/>
    </reaction>
</comment>
<name>A0A1S7LI86_MAGMO</name>
<dbReference type="Gene3D" id="1.10.287.1080">
    <property type="entry name" value="MazG-like"/>
    <property type="match status" value="1"/>
</dbReference>
<evidence type="ECO:0000256" key="4">
    <source>
        <dbReference type="ARBA" id="ARBA00022490"/>
    </source>
</evidence>
<comment type="similarity">
    <text evidence="10">Belongs to the PRA-PH family.</text>
</comment>
<dbReference type="NCBIfam" id="NF001611">
    <property type="entry name" value="PRK00400.1-3"/>
    <property type="match status" value="1"/>
</dbReference>
<evidence type="ECO:0000256" key="9">
    <source>
        <dbReference type="ARBA" id="ARBA00023102"/>
    </source>
</evidence>
<keyword evidence="4 10" id="KW-0963">Cytoplasm</keyword>
<dbReference type="AlphaFoldDB" id="A0A1S7LI86"/>
<evidence type="ECO:0000256" key="3">
    <source>
        <dbReference type="ARBA" id="ARBA00005204"/>
    </source>
</evidence>